<dbReference type="InterPro" id="IPR036271">
    <property type="entry name" value="Tet_transcr_reg_TetR-rel_C_sf"/>
</dbReference>
<dbReference type="PANTHER" id="PTHR30328:SF54">
    <property type="entry name" value="HTH-TYPE TRANSCRIPTIONAL REPRESSOR SCO4008"/>
    <property type="match status" value="1"/>
</dbReference>
<dbReference type="SUPFAM" id="SSF48498">
    <property type="entry name" value="Tetracyclin repressor-like, C-terminal domain"/>
    <property type="match status" value="1"/>
</dbReference>
<dbReference type="Gene3D" id="1.10.10.60">
    <property type="entry name" value="Homeodomain-like"/>
    <property type="match status" value="1"/>
</dbReference>
<feature type="DNA-binding region" description="H-T-H motif" evidence="2">
    <location>
        <begin position="31"/>
        <end position="50"/>
    </location>
</feature>
<keyword evidence="1 2" id="KW-0238">DNA-binding</keyword>
<organism evidence="4 5">
    <name type="scientific">Faecalibacterium gallinarum</name>
    <dbReference type="NCBI Taxonomy" id="2903556"/>
    <lineage>
        <taxon>Bacteria</taxon>
        <taxon>Bacillati</taxon>
        <taxon>Bacillota</taxon>
        <taxon>Clostridia</taxon>
        <taxon>Eubacteriales</taxon>
        <taxon>Oscillospiraceae</taxon>
        <taxon>Faecalibacterium</taxon>
    </lineage>
</organism>
<protein>
    <submittedName>
        <fullName evidence="4">TetR family transcriptional regulator</fullName>
    </submittedName>
</protein>
<evidence type="ECO:0000313" key="5">
    <source>
        <dbReference type="Proteomes" id="UP001055185"/>
    </source>
</evidence>
<dbReference type="PANTHER" id="PTHR30328">
    <property type="entry name" value="TRANSCRIPTIONAL REPRESSOR"/>
    <property type="match status" value="1"/>
</dbReference>
<sequence length="206" mass="23911">MNQQEKTRKTRKRILTAAILEFGSKSYDAASINNICESGQISKGLLYHNFKGKDDLYLHCVKICYEQLTDYLLAQPLDPQDPRKNFQQLLDCRQQFFSEHPCYANIFFNAVLQPPKHLVNQLADARRRFNDCAQQFYLDLLGSLTLRDGISRETAMEYVSLCLEAFNGYFRRKADQNGSYQDLIQDHEGKLSRVFDIMLYGLTKEA</sequence>
<feature type="domain" description="HTH tetR-type" evidence="3">
    <location>
        <begin position="8"/>
        <end position="68"/>
    </location>
</feature>
<dbReference type="PROSITE" id="PS50977">
    <property type="entry name" value="HTH_TETR_2"/>
    <property type="match status" value="1"/>
</dbReference>
<dbReference type="Gene3D" id="1.10.357.10">
    <property type="entry name" value="Tetracycline Repressor, domain 2"/>
    <property type="match status" value="1"/>
</dbReference>
<keyword evidence="5" id="KW-1185">Reference proteome</keyword>
<comment type="caution">
    <text evidence="4">The sequence shown here is derived from an EMBL/GenBank/DDBJ whole genome shotgun (WGS) entry which is preliminary data.</text>
</comment>
<dbReference type="EMBL" id="BQKV01000030">
    <property type="protein sequence ID" value="GJN64368.1"/>
    <property type="molecule type" value="Genomic_DNA"/>
</dbReference>
<evidence type="ECO:0000256" key="2">
    <source>
        <dbReference type="PROSITE-ProRule" id="PRU00335"/>
    </source>
</evidence>
<accession>A0AA37IXX2</accession>
<evidence type="ECO:0000259" key="3">
    <source>
        <dbReference type="PROSITE" id="PS50977"/>
    </source>
</evidence>
<dbReference type="GO" id="GO:0003677">
    <property type="term" value="F:DNA binding"/>
    <property type="evidence" value="ECO:0007669"/>
    <property type="project" value="UniProtKB-UniRule"/>
</dbReference>
<evidence type="ECO:0000313" key="4">
    <source>
        <dbReference type="EMBL" id="GJN64368.1"/>
    </source>
</evidence>
<dbReference type="InterPro" id="IPR050109">
    <property type="entry name" value="HTH-type_TetR-like_transc_reg"/>
</dbReference>
<gene>
    <name evidence="4" type="ORF">JCM17207_09930</name>
</gene>
<evidence type="ECO:0000256" key="1">
    <source>
        <dbReference type="ARBA" id="ARBA00023125"/>
    </source>
</evidence>
<dbReference type="RefSeq" id="WP_238316567.1">
    <property type="nucleotide sequence ID" value="NZ_BQKV01000030.1"/>
</dbReference>
<dbReference type="Pfam" id="PF00440">
    <property type="entry name" value="TetR_N"/>
    <property type="match status" value="1"/>
</dbReference>
<dbReference type="InterPro" id="IPR001647">
    <property type="entry name" value="HTH_TetR"/>
</dbReference>
<dbReference type="InterPro" id="IPR009057">
    <property type="entry name" value="Homeodomain-like_sf"/>
</dbReference>
<dbReference type="AlphaFoldDB" id="A0AA37IXX2"/>
<dbReference type="SUPFAM" id="SSF46689">
    <property type="entry name" value="Homeodomain-like"/>
    <property type="match status" value="1"/>
</dbReference>
<reference evidence="4" key="1">
    <citation type="journal article" date="2022" name="Int. J. Syst. Evol. Microbiol.">
        <title>Genome-based, phenotypic and chemotaxonomic classification of Faecalibacterium strains: proposal of three novel species Faecalibacterium duncaniae sp. nov., Faecalibacterium hattorii sp. nov. and Faecalibacterium gallinarum sp. nov. .</title>
        <authorList>
            <person name="Sakamoto M."/>
            <person name="Sakurai N."/>
            <person name="Tanno H."/>
            <person name="Iino T."/>
            <person name="Ohkuma M."/>
            <person name="Endo A."/>
        </authorList>
    </citation>
    <scope>NUCLEOTIDE SEQUENCE</scope>
    <source>
        <strain evidence="4">JCM 17207</strain>
    </source>
</reference>
<dbReference type="GO" id="GO:0006355">
    <property type="term" value="P:regulation of DNA-templated transcription"/>
    <property type="evidence" value="ECO:0007669"/>
    <property type="project" value="UniProtKB-ARBA"/>
</dbReference>
<name>A0AA37IXX2_9FIRM</name>
<dbReference type="Proteomes" id="UP001055185">
    <property type="component" value="Unassembled WGS sequence"/>
</dbReference>
<proteinExistence type="predicted"/>